<dbReference type="InterPro" id="IPR001708">
    <property type="entry name" value="YidC/ALB3/OXA1/COX18"/>
</dbReference>
<evidence type="ECO:0000256" key="3">
    <source>
        <dbReference type="ARBA" id="ARBA00022692"/>
    </source>
</evidence>
<evidence type="ECO:0000313" key="8">
    <source>
        <dbReference type="Proteomes" id="UP001301958"/>
    </source>
</evidence>
<name>A0AAN7BRS1_9PEZI</name>
<dbReference type="GO" id="GO:0033617">
    <property type="term" value="P:mitochondrial respiratory chain complex IV assembly"/>
    <property type="evidence" value="ECO:0007669"/>
    <property type="project" value="TreeGrafter"/>
</dbReference>
<accession>A0AAN7BRS1</accession>
<evidence type="ECO:0000313" key="7">
    <source>
        <dbReference type="EMBL" id="KAK4228315.1"/>
    </source>
</evidence>
<protein>
    <recommendedName>
        <fullName evidence="9">Mitochondrial inner membrane protein COX18</fullName>
    </recommendedName>
</protein>
<feature type="transmembrane region" description="Helical" evidence="6">
    <location>
        <begin position="73"/>
        <end position="96"/>
    </location>
</feature>
<sequence length="358" mass="39791">MATATLRGLTRLRTSSSFLTHPTIRPQFGSKHAAIVVGSLQHRPLTFGATISAAITYTDHALSFLHTAMGTPWYITIPIFALGFSCIKTPIVLYNLERNRKARKLLPLLSATLLSTEKDALYKLIPRPKLFLSRITKPSQKQRRLIARKEFERAWGIQPWKVFASNLLPFPFWLLGIEAIRKHCGGPGGILSAFAGGLKPEEADTAGIHVQDAVVQGLDSTMTTGGCLWFTDLTAADPYCILPMALSAVLLFKAKPWSPSNQALLFGVEEKSTARPALKGIARAQLLFCIVIGPATIHLPAAMHLYWLTTSILADWHKAILGNIVDKRIYMEPRPEPTAQRQHLIMRPTREEYPVRKQ</sequence>
<comment type="similarity">
    <text evidence="2">Belongs to the OXA1/ALB3/YidC family.</text>
</comment>
<keyword evidence="4 6" id="KW-1133">Transmembrane helix</keyword>
<comment type="subcellular location">
    <subcellularLocation>
        <location evidence="1">Membrane</location>
        <topology evidence="1">Multi-pass membrane protein</topology>
    </subcellularLocation>
</comment>
<dbReference type="EMBL" id="MU865320">
    <property type="protein sequence ID" value="KAK4228315.1"/>
    <property type="molecule type" value="Genomic_DNA"/>
</dbReference>
<dbReference type="GO" id="GO:0005743">
    <property type="term" value="C:mitochondrial inner membrane"/>
    <property type="evidence" value="ECO:0007669"/>
    <property type="project" value="TreeGrafter"/>
</dbReference>
<gene>
    <name evidence="7" type="ORF">QBC38DRAFT_475391</name>
</gene>
<keyword evidence="5 6" id="KW-0472">Membrane</keyword>
<feature type="transmembrane region" description="Helical" evidence="6">
    <location>
        <begin position="286"/>
        <end position="307"/>
    </location>
</feature>
<evidence type="ECO:0000256" key="1">
    <source>
        <dbReference type="ARBA" id="ARBA00004141"/>
    </source>
</evidence>
<organism evidence="7 8">
    <name type="scientific">Podospora fimiseda</name>
    <dbReference type="NCBI Taxonomy" id="252190"/>
    <lineage>
        <taxon>Eukaryota</taxon>
        <taxon>Fungi</taxon>
        <taxon>Dikarya</taxon>
        <taxon>Ascomycota</taxon>
        <taxon>Pezizomycotina</taxon>
        <taxon>Sordariomycetes</taxon>
        <taxon>Sordariomycetidae</taxon>
        <taxon>Sordariales</taxon>
        <taxon>Podosporaceae</taxon>
        <taxon>Podospora</taxon>
    </lineage>
</organism>
<dbReference type="GO" id="GO:0032977">
    <property type="term" value="F:membrane insertase activity"/>
    <property type="evidence" value="ECO:0007669"/>
    <property type="project" value="InterPro"/>
</dbReference>
<dbReference type="AlphaFoldDB" id="A0AAN7BRS1"/>
<dbReference type="GO" id="GO:0032979">
    <property type="term" value="P:protein insertion into mitochondrial inner membrane from matrix"/>
    <property type="evidence" value="ECO:0007669"/>
    <property type="project" value="TreeGrafter"/>
</dbReference>
<proteinExistence type="inferred from homology"/>
<evidence type="ECO:0000256" key="6">
    <source>
        <dbReference type="SAM" id="Phobius"/>
    </source>
</evidence>
<evidence type="ECO:0000256" key="2">
    <source>
        <dbReference type="ARBA" id="ARBA00009877"/>
    </source>
</evidence>
<keyword evidence="8" id="KW-1185">Reference proteome</keyword>
<keyword evidence="3 6" id="KW-0812">Transmembrane</keyword>
<evidence type="ECO:0000256" key="4">
    <source>
        <dbReference type="ARBA" id="ARBA00022989"/>
    </source>
</evidence>
<dbReference type="PANTHER" id="PTHR12428:SF65">
    <property type="entry name" value="CYTOCHROME C OXIDASE ASSEMBLY PROTEIN COX18, MITOCHONDRIAL"/>
    <property type="match status" value="1"/>
</dbReference>
<comment type="caution">
    <text evidence="7">The sequence shown here is derived from an EMBL/GenBank/DDBJ whole genome shotgun (WGS) entry which is preliminary data.</text>
</comment>
<reference evidence="7" key="2">
    <citation type="submission" date="2023-05" db="EMBL/GenBank/DDBJ databases">
        <authorList>
            <consortium name="Lawrence Berkeley National Laboratory"/>
            <person name="Steindorff A."/>
            <person name="Hensen N."/>
            <person name="Bonometti L."/>
            <person name="Westerberg I."/>
            <person name="Brannstrom I.O."/>
            <person name="Guillou S."/>
            <person name="Cros-Aarteil S."/>
            <person name="Calhoun S."/>
            <person name="Haridas S."/>
            <person name="Kuo A."/>
            <person name="Mondo S."/>
            <person name="Pangilinan J."/>
            <person name="Riley R."/>
            <person name="Labutti K."/>
            <person name="Andreopoulos B."/>
            <person name="Lipzen A."/>
            <person name="Chen C."/>
            <person name="Yanf M."/>
            <person name="Daum C."/>
            <person name="Ng V."/>
            <person name="Clum A."/>
            <person name="Ohm R."/>
            <person name="Martin F."/>
            <person name="Silar P."/>
            <person name="Natvig D."/>
            <person name="Lalanne C."/>
            <person name="Gautier V."/>
            <person name="Ament-Velasquez S.L."/>
            <person name="Kruys A."/>
            <person name="Hutchinson M.I."/>
            <person name="Powell A.J."/>
            <person name="Barry K."/>
            <person name="Miller A.N."/>
            <person name="Grigoriev I.V."/>
            <person name="Debuchy R."/>
            <person name="Gladieux P."/>
            <person name="Thoren M.H."/>
            <person name="Johannesson H."/>
        </authorList>
    </citation>
    <scope>NUCLEOTIDE SEQUENCE</scope>
    <source>
        <strain evidence="7">CBS 990.96</strain>
    </source>
</reference>
<evidence type="ECO:0000256" key="5">
    <source>
        <dbReference type="ARBA" id="ARBA00023136"/>
    </source>
</evidence>
<dbReference type="Proteomes" id="UP001301958">
    <property type="component" value="Unassembled WGS sequence"/>
</dbReference>
<reference evidence="7" key="1">
    <citation type="journal article" date="2023" name="Mol. Phylogenet. Evol.">
        <title>Genome-scale phylogeny and comparative genomics of the fungal order Sordariales.</title>
        <authorList>
            <person name="Hensen N."/>
            <person name="Bonometti L."/>
            <person name="Westerberg I."/>
            <person name="Brannstrom I.O."/>
            <person name="Guillou S."/>
            <person name="Cros-Aarteil S."/>
            <person name="Calhoun S."/>
            <person name="Haridas S."/>
            <person name="Kuo A."/>
            <person name="Mondo S."/>
            <person name="Pangilinan J."/>
            <person name="Riley R."/>
            <person name="LaButti K."/>
            <person name="Andreopoulos B."/>
            <person name="Lipzen A."/>
            <person name="Chen C."/>
            <person name="Yan M."/>
            <person name="Daum C."/>
            <person name="Ng V."/>
            <person name="Clum A."/>
            <person name="Steindorff A."/>
            <person name="Ohm R.A."/>
            <person name="Martin F."/>
            <person name="Silar P."/>
            <person name="Natvig D.O."/>
            <person name="Lalanne C."/>
            <person name="Gautier V."/>
            <person name="Ament-Velasquez S.L."/>
            <person name="Kruys A."/>
            <person name="Hutchinson M.I."/>
            <person name="Powell A.J."/>
            <person name="Barry K."/>
            <person name="Miller A.N."/>
            <person name="Grigoriev I.V."/>
            <person name="Debuchy R."/>
            <person name="Gladieux P."/>
            <person name="Hiltunen Thoren M."/>
            <person name="Johannesson H."/>
        </authorList>
    </citation>
    <scope>NUCLEOTIDE SEQUENCE</scope>
    <source>
        <strain evidence="7">CBS 990.96</strain>
    </source>
</reference>
<dbReference type="PANTHER" id="PTHR12428">
    <property type="entry name" value="OXA1"/>
    <property type="match status" value="1"/>
</dbReference>
<evidence type="ECO:0008006" key="9">
    <source>
        <dbReference type="Google" id="ProtNLM"/>
    </source>
</evidence>